<evidence type="ECO:0000256" key="6">
    <source>
        <dbReference type="SAM" id="MobiDB-lite"/>
    </source>
</evidence>
<feature type="transmembrane region" description="Helical" evidence="7">
    <location>
        <begin position="242"/>
        <end position="262"/>
    </location>
</feature>
<feature type="domain" description="EamA" evidence="8">
    <location>
        <begin position="153"/>
        <end position="280"/>
    </location>
</feature>
<dbReference type="Pfam" id="PF00892">
    <property type="entry name" value="EamA"/>
    <property type="match status" value="2"/>
</dbReference>
<feature type="transmembrane region" description="Helical" evidence="7">
    <location>
        <begin position="49"/>
        <end position="67"/>
    </location>
</feature>
<evidence type="ECO:0000313" key="10">
    <source>
        <dbReference type="Proteomes" id="UP001551482"/>
    </source>
</evidence>
<dbReference type="InterPro" id="IPR037185">
    <property type="entry name" value="EmrE-like"/>
</dbReference>
<evidence type="ECO:0000256" key="3">
    <source>
        <dbReference type="ARBA" id="ARBA00022692"/>
    </source>
</evidence>
<feature type="domain" description="EamA" evidence="8">
    <location>
        <begin position="21"/>
        <end position="123"/>
    </location>
</feature>
<accession>A0ABV3DI52</accession>
<name>A0ABV3DI52_9ACTN</name>
<evidence type="ECO:0000256" key="5">
    <source>
        <dbReference type="ARBA" id="ARBA00023136"/>
    </source>
</evidence>
<proteinExistence type="inferred from homology"/>
<dbReference type="SUPFAM" id="SSF103481">
    <property type="entry name" value="Multidrug resistance efflux transporter EmrE"/>
    <property type="match status" value="2"/>
</dbReference>
<evidence type="ECO:0000313" key="9">
    <source>
        <dbReference type="EMBL" id="MEU8135419.1"/>
    </source>
</evidence>
<feature type="compositionally biased region" description="Basic and acidic residues" evidence="6">
    <location>
        <begin position="302"/>
        <end position="312"/>
    </location>
</feature>
<feature type="transmembrane region" description="Helical" evidence="7">
    <location>
        <begin position="21"/>
        <end position="43"/>
    </location>
</feature>
<comment type="similarity">
    <text evidence="2">Belongs to the EamA transporter family.</text>
</comment>
<gene>
    <name evidence="9" type="ORF">AB0C36_18080</name>
</gene>
<evidence type="ECO:0000256" key="2">
    <source>
        <dbReference type="ARBA" id="ARBA00007362"/>
    </source>
</evidence>
<keyword evidence="4 7" id="KW-1133">Transmembrane helix</keyword>
<dbReference type="PANTHER" id="PTHR32322:SF2">
    <property type="entry name" value="EAMA DOMAIN-CONTAINING PROTEIN"/>
    <property type="match status" value="1"/>
</dbReference>
<keyword evidence="10" id="KW-1185">Reference proteome</keyword>
<feature type="region of interest" description="Disordered" evidence="6">
    <location>
        <begin position="291"/>
        <end position="348"/>
    </location>
</feature>
<feature type="transmembrane region" description="Helical" evidence="7">
    <location>
        <begin position="208"/>
        <end position="230"/>
    </location>
</feature>
<feature type="transmembrane region" description="Helical" evidence="7">
    <location>
        <begin position="152"/>
        <end position="172"/>
    </location>
</feature>
<dbReference type="Proteomes" id="UP001551482">
    <property type="component" value="Unassembled WGS sequence"/>
</dbReference>
<dbReference type="InterPro" id="IPR000620">
    <property type="entry name" value="EamA_dom"/>
</dbReference>
<organism evidence="9 10">
    <name type="scientific">Streptodolium elevatio</name>
    <dbReference type="NCBI Taxonomy" id="3157996"/>
    <lineage>
        <taxon>Bacteria</taxon>
        <taxon>Bacillati</taxon>
        <taxon>Actinomycetota</taxon>
        <taxon>Actinomycetes</taxon>
        <taxon>Kitasatosporales</taxon>
        <taxon>Streptomycetaceae</taxon>
        <taxon>Streptodolium</taxon>
    </lineage>
</organism>
<comment type="subcellular location">
    <subcellularLocation>
        <location evidence="1">Membrane</location>
        <topology evidence="1">Multi-pass membrane protein</topology>
    </subcellularLocation>
</comment>
<keyword evidence="5 7" id="KW-0472">Membrane</keyword>
<dbReference type="EMBL" id="JBEZFP010000042">
    <property type="protein sequence ID" value="MEU8135419.1"/>
    <property type="molecule type" value="Genomic_DNA"/>
</dbReference>
<protein>
    <submittedName>
        <fullName evidence="9">EamA family transporter</fullName>
    </submittedName>
</protein>
<evidence type="ECO:0000256" key="7">
    <source>
        <dbReference type="SAM" id="Phobius"/>
    </source>
</evidence>
<reference evidence="9 10" key="1">
    <citation type="submission" date="2024-06" db="EMBL/GenBank/DDBJ databases">
        <title>The Natural Products Discovery Center: Release of the First 8490 Sequenced Strains for Exploring Actinobacteria Biosynthetic Diversity.</title>
        <authorList>
            <person name="Kalkreuter E."/>
            <person name="Kautsar S.A."/>
            <person name="Yang D."/>
            <person name="Bader C.D."/>
            <person name="Teijaro C.N."/>
            <person name="Fluegel L."/>
            <person name="Davis C.M."/>
            <person name="Simpson J.R."/>
            <person name="Lauterbach L."/>
            <person name="Steele A.D."/>
            <person name="Gui C."/>
            <person name="Meng S."/>
            <person name="Li G."/>
            <person name="Viehrig K."/>
            <person name="Ye F."/>
            <person name="Su P."/>
            <person name="Kiefer A.F."/>
            <person name="Nichols A."/>
            <person name="Cepeda A.J."/>
            <person name="Yan W."/>
            <person name="Fan B."/>
            <person name="Jiang Y."/>
            <person name="Adhikari A."/>
            <person name="Zheng C.-J."/>
            <person name="Schuster L."/>
            <person name="Cowan T.M."/>
            <person name="Smanski M.J."/>
            <person name="Chevrette M.G."/>
            <person name="De Carvalho L.P.S."/>
            <person name="Shen B."/>
        </authorList>
    </citation>
    <scope>NUCLEOTIDE SEQUENCE [LARGE SCALE GENOMIC DNA]</scope>
    <source>
        <strain evidence="9 10">NPDC048946</strain>
    </source>
</reference>
<evidence type="ECO:0000256" key="1">
    <source>
        <dbReference type="ARBA" id="ARBA00004141"/>
    </source>
</evidence>
<evidence type="ECO:0000259" key="8">
    <source>
        <dbReference type="Pfam" id="PF00892"/>
    </source>
</evidence>
<dbReference type="RefSeq" id="WP_358355145.1">
    <property type="nucleotide sequence ID" value="NZ_JBEZFP010000042.1"/>
</dbReference>
<evidence type="ECO:0000256" key="4">
    <source>
        <dbReference type="ARBA" id="ARBA00022989"/>
    </source>
</evidence>
<sequence>MTLDAPSTQPARHARSTAETGAAMALAAMFCVQLGLAVSVHMFDRLGPLGAAWMRLFWAAAILLVLVRPRRSDFTRRDLVACGLLGVATAGMMLLFMSAAARIPLGTASALEFLGPLGVAMYAARGRHRLWALPAALGVLLLTEPWHGGVDLLGVAFALAAAAGWAAYIVLTQRVGDQVTGLKGLAVSMPVAALVATAVAAPTEAGSLSWPLLLVGLGLAVLHPVLPFSLEFLALRRLTTTAFGVLMSLEPAIALLIGLVVLGQVPGPASAIGVVCVVVAGVGATRTGARLPEAEAEAEAPQDERGLPDDRPLPQAAGLPARRTGNDEPDPSAEKRVGTPCATANSPR</sequence>
<dbReference type="InterPro" id="IPR050638">
    <property type="entry name" value="AA-Vitamin_Transporters"/>
</dbReference>
<keyword evidence="3 7" id="KW-0812">Transmembrane</keyword>
<dbReference type="PANTHER" id="PTHR32322">
    <property type="entry name" value="INNER MEMBRANE TRANSPORTER"/>
    <property type="match status" value="1"/>
</dbReference>
<feature type="transmembrane region" description="Helical" evidence="7">
    <location>
        <begin position="268"/>
        <end position="285"/>
    </location>
</feature>
<feature type="transmembrane region" description="Helical" evidence="7">
    <location>
        <begin position="79"/>
        <end position="97"/>
    </location>
</feature>
<feature type="transmembrane region" description="Helical" evidence="7">
    <location>
        <begin position="184"/>
        <end position="202"/>
    </location>
</feature>
<comment type="caution">
    <text evidence="9">The sequence shown here is derived from an EMBL/GenBank/DDBJ whole genome shotgun (WGS) entry which is preliminary data.</text>
</comment>